<dbReference type="CDD" id="cd03789">
    <property type="entry name" value="GT9_LPS_heptosyltransferase"/>
    <property type="match status" value="1"/>
</dbReference>
<dbReference type="InterPro" id="IPR051199">
    <property type="entry name" value="LPS_LOS_Heptosyltrfase"/>
</dbReference>
<name>A0A221KGY0_VITFI</name>
<keyword evidence="1" id="KW-0328">Glycosyltransferase</keyword>
<dbReference type="GO" id="GO:0009244">
    <property type="term" value="P:lipopolysaccharide core region biosynthetic process"/>
    <property type="evidence" value="ECO:0007669"/>
    <property type="project" value="TreeGrafter"/>
</dbReference>
<sequence>MWHDEFGIGDLIWHLPFFEKIAEQSRGGRVTVIASPTTCANQLLAHEPWVERVVAFERRALRGGQRTATHTGWQGMRQFARELRTLHLDRIVIFSKSATLASVAWLARIPQRVGYGFDTGQRCWLNQPPYIHPYEGKAVPIFHEVAALSMAHGFCSQPLPPRVRVPEVLVEQARARLADLPRPLFALVIGTSDPIKQWGGLRYMQLARLLMEAGGSVLILGGPGEESLALDIQHCLPESLHARIRVWCRETLMGSAAALRVCDASIGNDTGAANLAAACERPSYVVLGPRPPLDHDPLMRMLRASSLEAIRPEHIAERLRQDGLLPVG</sequence>
<dbReference type="Pfam" id="PF01075">
    <property type="entry name" value="Glyco_transf_9"/>
    <property type="match status" value="1"/>
</dbReference>
<accession>A0A221KGY0</accession>
<evidence type="ECO:0000313" key="4">
    <source>
        <dbReference type="Proteomes" id="UP000199729"/>
    </source>
</evidence>
<dbReference type="KEGG" id="vff:VITFI_CDS2401"/>
<dbReference type="PANTHER" id="PTHR30160">
    <property type="entry name" value="TETRAACYLDISACCHARIDE 4'-KINASE-RELATED"/>
    <property type="match status" value="1"/>
</dbReference>
<dbReference type="Proteomes" id="UP000199729">
    <property type="component" value="Chromosome"/>
</dbReference>
<gene>
    <name evidence="3" type="ORF">VITFI_CDS2401</name>
</gene>
<dbReference type="Gene3D" id="3.40.50.2000">
    <property type="entry name" value="Glycogen Phosphorylase B"/>
    <property type="match status" value="2"/>
</dbReference>
<dbReference type="EMBL" id="CP022423">
    <property type="protein sequence ID" value="ASM78179.1"/>
    <property type="molecule type" value="Genomic_DNA"/>
</dbReference>
<dbReference type="PANTHER" id="PTHR30160:SF7">
    <property type="entry name" value="ADP-HEPTOSE--LPS HEPTOSYLTRANSFERASE 2"/>
    <property type="match status" value="1"/>
</dbReference>
<evidence type="ECO:0000313" key="3">
    <source>
        <dbReference type="EMBL" id="ASM78179.1"/>
    </source>
</evidence>
<proteinExistence type="predicted"/>
<evidence type="ECO:0000256" key="1">
    <source>
        <dbReference type="ARBA" id="ARBA00022676"/>
    </source>
</evidence>
<dbReference type="GO" id="GO:0008713">
    <property type="term" value="F:ADP-heptose-lipopolysaccharide heptosyltransferase activity"/>
    <property type="evidence" value="ECO:0007669"/>
    <property type="project" value="TreeGrafter"/>
</dbReference>
<reference evidence="3 4" key="1">
    <citation type="submission" date="2017-07" db="EMBL/GenBank/DDBJ databases">
        <title>Complete Genome Sequence of the cosmetic ferment Vitreoscilla filiformis (ATCC15551).</title>
        <authorList>
            <person name="Contreras S."/>
            <person name="Sagory-Zalkind P."/>
            <person name="Blanquart H."/>
            <person name="Iltis A."/>
            <person name="Morand S.C."/>
        </authorList>
    </citation>
    <scope>NUCLEOTIDE SEQUENCE [LARGE SCALE GENOMIC DNA]</scope>
    <source>
        <strain evidence="3 4">ATCC 15551</strain>
    </source>
</reference>
<keyword evidence="2" id="KW-0808">Transferase</keyword>
<protein>
    <submittedName>
        <fullName evidence="3">Uncharacterized protein</fullName>
    </submittedName>
</protein>
<dbReference type="SUPFAM" id="SSF53756">
    <property type="entry name" value="UDP-Glycosyltransferase/glycogen phosphorylase"/>
    <property type="match status" value="1"/>
</dbReference>
<keyword evidence="4" id="KW-1185">Reference proteome</keyword>
<dbReference type="InterPro" id="IPR002201">
    <property type="entry name" value="Glyco_trans_9"/>
</dbReference>
<evidence type="ECO:0000256" key="2">
    <source>
        <dbReference type="ARBA" id="ARBA00022679"/>
    </source>
</evidence>
<organism evidence="3 4">
    <name type="scientific">Vitreoscilla filiformis</name>
    <dbReference type="NCBI Taxonomy" id="63"/>
    <lineage>
        <taxon>Bacteria</taxon>
        <taxon>Pseudomonadati</taxon>
        <taxon>Pseudomonadota</taxon>
        <taxon>Betaproteobacteria</taxon>
        <taxon>Neisseriales</taxon>
        <taxon>Neisseriaceae</taxon>
        <taxon>Vitreoscilla</taxon>
    </lineage>
</organism>
<dbReference type="GO" id="GO:0005829">
    <property type="term" value="C:cytosol"/>
    <property type="evidence" value="ECO:0007669"/>
    <property type="project" value="TreeGrafter"/>
</dbReference>
<dbReference type="AlphaFoldDB" id="A0A221KGY0"/>